<evidence type="ECO:0000256" key="1">
    <source>
        <dbReference type="SAM" id="MobiDB-lite"/>
    </source>
</evidence>
<proteinExistence type="predicted"/>
<gene>
    <name evidence="2" type="ORF">BDK92_2606</name>
</gene>
<dbReference type="AlphaFoldDB" id="A0A495JHR5"/>
<sequence length="143" mass="15304">MNNTTPSQPPSPVHGEDVASGTTGGTPAHVVITYNIPDPGQRSPNPQVVRDSRGRIRVCDDAGDRLGWADLHITWEDADPGHHPHGEATDHDVDPRPLEPYTAADLAFVTEALTAVWDRPGSTPQDLARAPLDALGQTGRLEP</sequence>
<keyword evidence="3" id="KW-1185">Reference proteome</keyword>
<feature type="compositionally biased region" description="Basic and acidic residues" evidence="1">
    <location>
        <begin position="79"/>
        <end position="97"/>
    </location>
</feature>
<dbReference type="Proteomes" id="UP000277671">
    <property type="component" value="Unassembled WGS sequence"/>
</dbReference>
<organism evidence="2 3">
    <name type="scientific">Micromonospora pisi</name>
    <dbReference type="NCBI Taxonomy" id="589240"/>
    <lineage>
        <taxon>Bacteria</taxon>
        <taxon>Bacillati</taxon>
        <taxon>Actinomycetota</taxon>
        <taxon>Actinomycetes</taxon>
        <taxon>Micromonosporales</taxon>
        <taxon>Micromonosporaceae</taxon>
        <taxon>Micromonospora</taxon>
    </lineage>
</organism>
<protein>
    <submittedName>
        <fullName evidence="2">Uncharacterized protein</fullName>
    </submittedName>
</protein>
<reference evidence="2 3" key="1">
    <citation type="submission" date="2018-10" db="EMBL/GenBank/DDBJ databases">
        <title>Sequencing the genomes of 1000 actinobacteria strains.</title>
        <authorList>
            <person name="Klenk H.-P."/>
        </authorList>
    </citation>
    <scope>NUCLEOTIDE SEQUENCE [LARGE SCALE GENOMIC DNA]</scope>
    <source>
        <strain evidence="2 3">DSM 45175</strain>
    </source>
</reference>
<feature type="region of interest" description="Disordered" evidence="1">
    <location>
        <begin position="119"/>
        <end position="143"/>
    </location>
</feature>
<accession>A0A495JHR5</accession>
<feature type="region of interest" description="Disordered" evidence="1">
    <location>
        <begin position="1"/>
        <end position="49"/>
    </location>
</feature>
<comment type="caution">
    <text evidence="2">The sequence shown here is derived from an EMBL/GenBank/DDBJ whole genome shotgun (WGS) entry which is preliminary data.</text>
</comment>
<evidence type="ECO:0000313" key="2">
    <source>
        <dbReference type="EMBL" id="RKR88295.1"/>
    </source>
</evidence>
<evidence type="ECO:0000313" key="3">
    <source>
        <dbReference type="Proteomes" id="UP000277671"/>
    </source>
</evidence>
<dbReference type="EMBL" id="RBKT01000001">
    <property type="protein sequence ID" value="RKR88295.1"/>
    <property type="molecule type" value="Genomic_DNA"/>
</dbReference>
<feature type="region of interest" description="Disordered" evidence="1">
    <location>
        <begin position="79"/>
        <end position="98"/>
    </location>
</feature>
<name>A0A495JHR5_9ACTN</name>
<dbReference type="RefSeq" id="WP_121156926.1">
    <property type="nucleotide sequence ID" value="NZ_RBKT01000001.1"/>
</dbReference>